<dbReference type="EMBL" id="KN833946">
    <property type="protein sequence ID" value="KIK14274.1"/>
    <property type="molecule type" value="Genomic_DNA"/>
</dbReference>
<reference evidence="3" key="2">
    <citation type="submission" date="2015-01" db="EMBL/GenBank/DDBJ databases">
        <title>Evolutionary Origins and Diversification of the Mycorrhizal Mutualists.</title>
        <authorList>
            <consortium name="DOE Joint Genome Institute"/>
            <consortium name="Mycorrhizal Genomics Consortium"/>
            <person name="Kohler A."/>
            <person name="Kuo A."/>
            <person name="Nagy L.G."/>
            <person name="Floudas D."/>
            <person name="Copeland A."/>
            <person name="Barry K.W."/>
            <person name="Cichocki N."/>
            <person name="Veneault-Fourrey C."/>
            <person name="LaButti K."/>
            <person name="Lindquist E.A."/>
            <person name="Lipzen A."/>
            <person name="Lundell T."/>
            <person name="Morin E."/>
            <person name="Murat C."/>
            <person name="Riley R."/>
            <person name="Ohm R."/>
            <person name="Sun H."/>
            <person name="Tunlid A."/>
            <person name="Henrissat B."/>
            <person name="Grigoriev I.V."/>
            <person name="Hibbett D.S."/>
            <person name="Martin F."/>
        </authorList>
    </citation>
    <scope>NUCLEOTIDE SEQUENCE [LARGE SCALE GENOMIC DNA]</scope>
    <source>
        <strain evidence="3">441</strain>
    </source>
</reference>
<feature type="compositionally biased region" description="Basic and acidic residues" evidence="1">
    <location>
        <begin position="1"/>
        <end position="17"/>
    </location>
</feature>
<feature type="region of interest" description="Disordered" evidence="1">
    <location>
        <begin position="1"/>
        <end position="79"/>
    </location>
</feature>
<feature type="compositionally biased region" description="Basic and acidic residues" evidence="1">
    <location>
        <begin position="40"/>
        <end position="68"/>
    </location>
</feature>
<organism evidence="2 3">
    <name type="scientific">Pisolithus microcarpus 441</name>
    <dbReference type="NCBI Taxonomy" id="765257"/>
    <lineage>
        <taxon>Eukaryota</taxon>
        <taxon>Fungi</taxon>
        <taxon>Dikarya</taxon>
        <taxon>Basidiomycota</taxon>
        <taxon>Agaricomycotina</taxon>
        <taxon>Agaricomycetes</taxon>
        <taxon>Agaricomycetidae</taxon>
        <taxon>Boletales</taxon>
        <taxon>Sclerodermatineae</taxon>
        <taxon>Pisolithaceae</taxon>
        <taxon>Pisolithus</taxon>
    </lineage>
</organism>
<evidence type="ECO:0000313" key="2">
    <source>
        <dbReference type="EMBL" id="KIK14274.1"/>
    </source>
</evidence>
<sequence>MLWEAADHVKRQREHSSRGYWQRHDRRHDDRRQKGPLARRLSDSPFDHHRSDKRATYKPEKRSEKSKEPNNPSEYSADFSTETNSFFDQVDPLAGALPDQAVAGPSSLTLEQLAAAEAYATEIGELRCTTLEWKASMTKQWIRILPREMPCNLDNTSSNALVAWKDFARHADMHARANAHTNAPFGARPQPRPSYHPPQAPPSRLVPPAPSAPVPLQTSPTTSRPLGAVPANEKDDSSVPLASPPSGKPSHGSLEWVLSRIRANGAEPIALRALRRWTHRRHFGEVGPALMSLLRSSSEDACRAILRDLRHPPHWVRRLGQNSVLLPVVIRTLDDQRSFQLNALLDSGASGCYIDERFARAKSPK</sequence>
<dbReference type="HOGENOM" id="CLU_758924_0_0_1"/>
<feature type="compositionally biased region" description="Polar residues" evidence="1">
    <location>
        <begin position="70"/>
        <end position="79"/>
    </location>
</feature>
<reference evidence="2 3" key="1">
    <citation type="submission" date="2014-04" db="EMBL/GenBank/DDBJ databases">
        <authorList>
            <consortium name="DOE Joint Genome Institute"/>
            <person name="Kuo A."/>
            <person name="Kohler A."/>
            <person name="Costa M.D."/>
            <person name="Nagy L.G."/>
            <person name="Floudas D."/>
            <person name="Copeland A."/>
            <person name="Barry K.W."/>
            <person name="Cichocki N."/>
            <person name="Veneault-Fourrey C."/>
            <person name="LaButti K."/>
            <person name="Lindquist E.A."/>
            <person name="Lipzen A."/>
            <person name="Lundell T."/>
            <person name="Morin E."/>
            <person name="Murat C."/>
            <person name="Sun H."/>
            <person name="Tunlid A."/>
            <person name="Henrissat B."/>
            <person name="Grigoriev I.V."/>
            <person name="Hibbett D.S."/>
            <person name="Martin F."/>
            <person name="Nordberg H.P."/>
            <person name="Cantor M.N."/>
            <person name="Hua S.X."/>
        </authorList>
    </citation>
    <scope>NUCLEOTIDE SEQUENCE [LARGE SCALE GENOMIC DNA]</scope>
    <source>
        <strain evidence="2 3">441</strain>
    </source>
</reference>
<feature type="region of interest" description="Disordered" evidence="1">
    <location>
        <begin position="181"/>
        <end position="252"/>
    </location>
</feature>
<evidence type="ECO:0000313" key="3">
    <source>
        <dbReference type="Proteomes" id="UP000054018"/>
    </source>
</evidence>
<dbReference type="AlphaFoldDB" id="A0A0C9YK92"/>
<gene>
    <name evidence="2" type="ORF">PISMIDRAFT_25426</name>
</gene>
<protein>
    <submittedName>
        <fullName evidence="2">Uncharacterized protein</fullName>
    </submittedName>
</protein>
<evidence type="ECO:0000256" key="1">
    <source>
        <dbReference type="SAM" id="MobiDB-lite"/>
    </source>
</evidence>
<feature type="compositionally biased region" description="Pro residues" evidence="1">
    <location>
        <begin position="190"/>
        <end position="213"/>
    </location>
</feature>
<dbReference type="STRING" id="765257.A0A0C9YK92"/>
<dbReference type="Proteomes" id="UP000054018">
    <property type="component" value="Unassembled WGS sequence"/>
</dbReference>
<keyword evidence="3" id="KW-1185">Reference proteome</keyword>
<accession>A0A0C9YK92</accession>
<proteinExistence type="predicted"/>
<name>A0A0C9YK92_9AGAM</name>
<dbReference type="OrthoDB" id="3257486at2759"/>